<reference evidence="2 4" key="1">
    <citation type="journal article" date="2012" name="Nature">
        <title>Algal genomes reveal evolutionary mosaicism and the fate of nucleomorphs.</title>
        <authorList>
            <consortium name="DOE Joint Genome Institute"/>
            <person name="Curtis B.A."/>
            <person name="Tanifuji G."/>
            <person name="Burki F."/>
            <person name="Gruber A."/>
            <person name="Irimia M."/>
            <person name="Maruyama S."/>
            <person name="Arias M.C."/>
            <person name="Ball S.G."/>
            <person name="Gile G.H."/>
            <person name="Hirakawa Y."/>
            <person name="Hopkins J.F."/>
            <person name="Kuo A."/>
            <person name="Rensing S.A."/>
            <person name="Schmutz J."/>
            <person name="Symeonidi A."/>
            <person name="Elias M."/>
            <person name="Eveleigh R.J."/>
            <person name="Herman E.K."/>
            <person name="Klute M.J."/>
            <person name="Nakayama T."/>
            <person name="Obornik M."/>
            <person name="Reyes-Prieto A."/>
            <person name="Armbrust E.V."/>
            <person name="Aves S.J."/>
            <person name="Beiko R.G."/>
            <person name="Coutinho P."/>
            <person name="Dacks J.B."/>
            <person name="Durnford D.G."/>
            <person name="Fast N.M."/>
            <person name="Green B.R."/>
            <person name="Grisdale C.J."/>
            <person name="Hempel F."/>
            <person name="Henrissat B."/>
            <person name="Hoppner M.P."/>
            <person name="Ishida K."/>
            <person name="Kim E."/>
            <person name="Koreny L."/>
            <person name="Kroth P.G."/>
            <person name="Liu Y."/>
            <person name="Malik S.B."/>
            <person name="Maier U.G."/>
            <person name="McRose D."/>
            <person name="Mock T."/>
            <person name="Neilson J.A."/>
            <person name="Onodera N.T."/>
            <person name="Poole A.M."/>
            <person name="Pritham E.J."/>
            <person name="Richards T.A."/>
            <person name="Rocap G."/>
            <person name="Roy S.W."/>
            <person name="Sarai C."/>
            <person name="Schaack S."/>
            <person name="Shirato S."/>
            <person name="Slamovits C.H."/>
            <person name="Spencer D.F."/>
            <person name="Suzuki S."/>
            <person name="Worden A.Z."/>
            <person name="Zauner S."/>
            <person name="Barry K."/>
            <person name="Bell C."/>
            <person name="Bharti A.K."/>
            <person name="Crow J.A."/>
            <person name="Grimwood J."/>
            <person name="Kramer R."/>
            <person name="Lindquist E."/>
            <person name="Lucas S."/>
            <person name="Salamov A."/>
            <person name="McFadden G.I."/>
            <person name="Lane C.E."/>
            <person name="Keeling P.J."/>
            <person name="Gray M.W."/>
            <person name="Grigoriev I.V."/>
            <person name="Archibald J.M."/>
        </authorList>
    </citation>
    <scope>NUCLEOTIDE SEQUENCE</scope>
    <source>
        <strain evidence="2 4">CCMP2712</strain>
    </source>
</reference>
<dbReference type="PaxDb" id="55529-EKX51652"/>
<reference evidence="4" key="2">
    <citation type="submission" date="2012-11" db="EMBL/GenBank/DDBJ databases">
        <authorList>
            <person name="Kuo A."/>
            <person name="Curtis B.A."/>
            <person name="Tanifuji G."/>
            <person name="Burki F."/>
            <person name="Gruber A."/>
            <person name="Irimia M."/>
            <person name="Maruyama S."/>
            <person name="Arias M.C."/>
            <person name="Ball S.G."/>
            <person name="Gile G.H."/>
            <person name="Hirakawa Y."/>
            <person name="Hopkins J.F."/>
            <person name="Rensing S.A."/>
            <person name="Schmutz J."/>
            <person name="Symeonidi A."/>
            <person name="Elias M."/>
            <person name="Eveleigh R.J."/>
            <person name="Herman E.K."/>
            <person name="Klute M.J."/>
            <person name="Nakayama T."/>
            <person name="Obornik M."/>
            <person name="Reyes-Prieto A."/>
            <person name="Armbrust E.V."/>
            <person name="Aves S.J."/>
            <person name="Beiko R.G."/>
            <person name="Coutinho P."/>
            <person name="Dacks J.B."/>
            <person name="Durnford D.G."/>
            <person name="Fast N.M."/>
            <person name="Green B.R."/>
            <person name="Grisdale C."/>
            <person name="Hempe F."/>
            <person name="Henrissat B."/>
            <person name="Hoppner M.P."/>
            <person name="Ishida K.-I."/>
            <person name="Kim E."/>
            <person name="Koreny L."/>
            <person name="Kroth P.G."/>
            <person name="Liu Y."/>
            <person name="Malik S.-B."/>
            <person name="Maier U.G."/>
            <person name="McRose D."/>
            <person name="Mock T."/>
            <person name="Neilson J.A."/>
            <person name="Onodera N.T."/>
            <person name="Poole A.M."/>
            <person name="Pritham E.J."/>
            <person name="Richards T.A."/>
            <person name="Rocap G."/>
            <person name="Roy S.W."/>
            <person name="Sarai C."/>
            <person name="Schaack S."/>
            <person name="Shirato S."/>
            <person name="Slamovits C.H."/>
            <person name="Spencer D.F."/>
            <person name="Suzuki S."/>
            <person name="Worden A.Z."/>
            <person name="Zauner S."/>
            <person name="Barry K."/>
            <person name="Bell C."/>
            <person name="Bharti A.K."/>
            <person name="Crow J.A."/>
            <person name="Grimwood J."/>
            <person name="Kramer R."/>
            <person name="Lindquist E."/>
            <person name="Lucas S."/>
            <person name="Salamov A."/>
            <person name="McFadden G.I."/>
            <person name="Lane C.E."/>
            <person name="Keeling P.J."/>
            <person name="Gray M.W."/>
            <person name="Grigoriev I.V."/>
            <person name="Archibald J.M."/>
        </authorList>
    </citation>
    <scope>NUCLEOTIDE SEQUENCE</scope>
    <source>
        <strain evidence="4">CCMP2712</strain>
    </source>
</reference>
<dbReference type="Proteomes" id="UP000011087">
    <property type="component" value="Unassembled WGS sequence"/>
</dbReference>
<protein>
    <submittedName>
        <fullName evidence="2 3">Uncharacterized protein</fullName>
    </submittedName>
</protein>
<evidence type="ECO:0000313" key="3">
    <source>
        <dbReference type="EnsemblProtists" id="EKX51652"/>
    </source>
</evidence>
<organism evidence="2">
    <name type="scientific">Guillardia theta (strain CCMP2712)</name>
    <name type="common">Cryptophyte</name>
    <dbReference type="NCBI Taxonomy" id="905079"/>
    <lineage>
        <taxon>Eukaryota</taxon>
        <taxon>Cryptophyceae</taxon>
        <taxon>Pyrenomonadales</taxon>
        <taxon>Geminigeraceae</taxon>
        <taxon>Guillardia</taxon>
    </lineage>
</organism>
<reference evidence="3" key="3">
    <citation type="submission" date="2016-03" db="UniProtKB">
        <authorList>
            <consortium name="EnsemblProtists"/>
        </authorList>
    </citation>
    <scope>IDENTIFICATION</scope>
</reference>
<dbReference type="HOGENOM" id="CLU_2532250_0_0_1"/>
<proteinExistence type="predicted"/>
<accession>L1JT81</accession>
<evidence type="ECO:0000313" key="2">
    <source>
        <dbReference type="EMBL" id="EKX51652.1"/>
    </source>
</evidence>
<dbReference type="RefSeq" id="XP_005838632.1">
    <property type="nucleotide sequence ID" value="XM_005838575.1"/>
</dbReference>
<gene>
    <name evidence="2" type="ORF">GUITHDRAFT_150952</name>
</gene>
<name>L1JT81_GUITC</name>
<evidence type="ECO:0000313" key="4">
    <source>
        <dbReference type="Proteomes" id="UP000011087"/>
    </source>
</evidence>
<dbReference type="EnsemblProtists" id="EKX51652">
    <property type="protein sequence ID" value="EKX51652"/>
    <property type="gene ID" value="GUITHDRAFT_150952"/>
</dbReference>
<evidence type="ECO:0000256" key="1">
    <source>
        <dbReference type="SAM" id="MobiDB-lite"/>
    </source>
</evidence>
<dbReference type="AlphaFoldDB" id="L1JT81"/>
<dbReference type="EMBL" id="JH992975">
    <property type="protein sequence ID" value="EKX51652.1"/>
    <property type="molecule type" value="Genomic_DNA"/>
</dbReference>
<dbReference type="KEGG" id="gtt:GUITHDRAFT_150952"/>
<dbReference type="GeneID" id="17308336"/>
<sequence>MISQFVKLIVDRAVGHNGFNFNAASNDECFKLNQVGLWGAETGDVMGNGESYDGDGVGTNTSAEENHPYSARRQNNFGSLVHFH</sequence>
<feature type="region of interest" description="Disordered" evidence="1">
    <location>
        <begin position="48"/>
        <end position="84"/>
    </location>
</feature>
<keyword evidence="4" id="KW-1185">Reference proteome</keyword>